<dbReference type="WBParaSite" id="PSAMB.scaffold3597size17645.g21984.t1">
    <property type="protein sequence ID" value="PSAMB.scaffold3597size17645.g21984.t1"/>
    <property type="gene ID" value="PSAMB.scaffold3597size17645.g21984"/>
</dbReference>
<reference evidence="3" key="1">
    <citation type="submission" date="2022-11" db="UniProtKB">
        <authorList>
            <consortium name="WormBaseParasite"/>
        </authorList>
    </citation>
    <scope>IDENTIFICATION</scope>
</reference>
<dbReference type="Proteomes" id="UP000887566">
    <property type="component" value="Unplaced"/>
</dbReference>
<feature type="compositionally biased region" description="Basic and acidic residues" evidence="1">
    <location>
        <begin position="51"/>
        <end position="70"/>
    </location>
</feature>
<feature type="compositionally biased region" description="Basic residues" evidence="1">
    <location>
        <begin position="71"/>
        <end position="82"/>
    </location>
</feature>
<proteinExistence type="predicted"/>
<feature type="region of interest" description="Disordered" evidence="1">
    <location>
        <begin position="44"/>
        <end position="142"/>
    </location>
</feature>
<feature type="compositionally biased region" description="Basic and acidic residues" evidence="1">
    <location>
        <begin position="83"/>
        <end position="120"/>
    </location>
</feature>
<sequence>MTQRGKIPMNIVKEERDVIGKSYERRISEASLGFAPFDLEAHYRSHPTSPDSEKSVFEHMPEVKPKESKHSVSRKSLNKAHATKKELRKVAHRLEHLREKQRIVERKTTEAERKYNDLLHKLNHQTSEESNNSEERSHKENFFMQRLHCMQL</sequence>
<accession>A0A914WC51</accession>
<evidence type="ECO:0000313" key="2">
    <source>
        <dbReference type="Proteomes" id="UP000887566"/>
    </source>
</evidence>
<dbReference type="AlphaFoldDB" id="A0A914WC51"/>
<evidence type="ECO:0000313" key="3">
    <source>
        <dbReference type="WBParaSite" id="PSAMB.scaffold3597size17645.g21984.t1"/>
    </source>
</evidence>
<protein>
    <submittedName>
        <fullName evidence="3">Uncharacterized protein</fullName>
    </submittedName>
</protein>
<evidence type="ECO:0000256" key="1">
    <source>
        <dbReference type="SAM" id="MobiDB-lite"/>
    </source>
</evidence>
<organism evidence="2 3">
    <name type="scientific">Plectus sambesii</name>
    <dbReference type="NCBI Taxonomy" id="2011161"/>
    <lineage>
        <taxon>Eukaryota</taxon>
        <taxon>Metazoa</taxon>
        <taxon>Ecdysozoa</taxon>
        <taxon>Nematoda</taxon>
        <taxon>Chromadorea</taxon>
        <taxon>Plectida</taxon>
        <taxon>Plectina</taxon>
        <taxon>Plectoidea</taxon>
        <taxon>Plectidae</taxon>
        <taxon>Plectus</taxon>
    </lineage>
</organism>
<keyword evidence="2" id="KW-1185">Reference proteome</keyword>
<name>A0A914WC51_9BILA</name>